<protein>
    <submittedName>
        <fullName evidence="2">Uncharacterized protein</fullName>
    </submittedName>
</protein>
<feature type="region of interest" description="Disordered" evidence="1">
    <location>
        <begin position="57"/>
        <end position="76"/>
    </location>
</feature>
<evidence type="ECO:0000256" key="1">
    <source>
        <dbReference type="SAM" id="MobiDB-lite"/>
    </source>
</evidence>
<dbReference type="EMBL" id="GBXM01016477">
    <property type="protein sequence ID" value="JAH92100.1"/>
    <property type="molecule type" value="Transcribed_RNA"/>
</dbReference>
<accession>A0A0E9WRA0</accession>
<evidence type="ECO:0000313" key="2">
    <source>
        <dbReference type="EMBL" id="JAH92100.1"/>
    </source>
</evidence>
<organism evidence="2">
    <name type="scientific">Anguilla anguilla</name>
    <name type="common">European freshwater eel</name>
    <name type="synonym">Muraena anguilla</name>
    <dbReference type="NCBI Taxonomy" id="7936"/>
    <lineage>
        <taxon>Eukaryota</taxon>
        <taxon>Metazoa</taxon>
        <taxon>Chordata</taxon>
        <taxon>Craniata</taxon>
        <taxon>Vertebrata</taxon>
        <taxon>Euteleostomi</taxon>
        <taxon>Actinopterygii</taxon>
        <taxon>Neopterygii</taxon>
        <taxon>Teleostei</taxon>
        <taxon>Anguilliformes</taxon>
        <taxon>Anguillidae</taxon>
        <taxon>Anguilla</taxon>
    </lineage>
</organism>
<name>A0A0E9WRA0_ANGAN</name>
<dbReference type="AlphaFoldDB" id="A0A0E9WRA0"/>
<reference evidence="2" key="2">
    <citation type="journal article" date="2015" name="Fish Shellfish Immunol.">
        <title>Early steps in the European eel (Anguilla anguilla)-Vibrio vulnificus interaction in the gills: Role of the RtxA13 toxin.</title>
        <authorList>
            <person name="Callol A."/>
            <person name="Pajuelo D."/>
            <person name="Ebbesson L."/>
            <person name="Teles M."/>
            <person name="MacKenzie S."/>
            <person name="Amaro C."/>
        </authorList>
    </citation>
    <scope>NUCLEOTIDE SEQUENCE</scope>
</reference>
<reference evidence="2" key="1">
    <citation type="submission" date="2014-11" db="EMBL/GenBank/DDBJ databases">
        <authorList>
            <person name="Amaro Gonzalez C."/>
        </authorList>
    </citation>
    <scope>NUCLEOTIDE SEQUENCE</scope>
</reference>
<sequence length="76" mass="8987">MGKNRAATEETKVSENRERHRFRRNRVLCRFSSLPHRRHVSSLLSRRPAKDLSLAFRHLNRKTIPPPQKKSSVEDL</sequence>
<proteinExistence type="predicted"/>